<dbReference type="Pfam" id="PF11446">
    <property type="entry name" value="DUF2897"/>
    <property type="match status" value="1"/>
</dbReference>
<organism evidence="2 3">
    <name type="scientific">Marinobacter salinisoli</name>
    <dbReference type="NCBI Taxonomy" id="2769486"/>
    <lineage>
        <taxon>Bacteria</taxon>
        <taxon>Pseudomonadati</taxon>
        <taxon>Pseudomonadota</taxon>
        <taxon>Gammaproteobacteria</taxon>
        <taxon>Pseudomonadales</taxon>
        <taxon>Marinobacteraceae</taxon>
        <taxon>Marinobacter</taxon>
    </lineage>
</organism>
<reference evidence="2 3" key="1">
    <citation type="submission" date="2021-03" db="EMBL/GenBank/DDBJ databases">
        <title>Genome sequencing of Marinobacter sp. LPB0319.</title>
        <authorList>
            <person name="Kim J."/>
        </authorList>
    </citation>
    <scope>NUCLEOTIDE SEQUENCE [LARGE SCALE GENOMIC DNA]</scope>
    <source>
        <strain evidence="2 3">LPB0319</strain>
    </source>
</reference>
<evidence type="ECO:0000313" key="2">
    <source>
        <dbReference type="EMBL" id="QSP95483.1"/>
    </source>
</evidence>
<feature type="transmembrane region" description="Helical" evidence="1">
    <location>
        <begin position="6"/>
        <end position="23"/>
    </location>
</feature>
<keyword evidence="1" id="KW-0472">Membrane</keyword>
<protein>
    <submittedName>
        <fullName evidence="2">DUF2897 family protein</fullName>
    </submittedName>
</protein>
<name>A0ABX7MTJ0_9GAMM</name>
<dbReference type="InterPro" id="IPR021550">
    <property type="entry name" value="DUF2897"/>
</dbReference>
<keyword evidence="3" id="KW-1185">Reference proteome</keyword>
<dbReference type="Proteomes" id="UP000663555">
    <property type="component" value="Chromosome"/>
</dbReference>
<proteinExistence type="predicted"/>
<accession>A0ABX7MTJ0</accession>
<dbReference type="RefSeq" id="WP_206644722.1">
    <property type="nucleotide sequence ID" value="NZ_CP071247.1"/>
</dbReference>
<dbReference type="EMBL" id="CP071247">
    <property type="protein sequence ID" value="QSP95483.1"/>
    <property type="molecule type" value="Genomic_DNA"/>
</dbReference>
<keyword evidence="1" id="KW-0812">Transmembrane</keyword>
<evidence type="ECO:0000256" key="1">
    <source>
        <dbReference type="SAM" id="Phobius"/>
    </source>
</evidence>
<gene>
    <name evidence="2" type="ORF">LPB19_03440</name>
</gene>
<keyword evidence="1" id="KW-1133">Transmembrane helix</keyword>
<sequence>MPVIGWIIVLLSFALIIGSLLLLRDSANMRIPPEKLEKIRRRKAELDAQEKDEND</sequence>
<evidence type="ECO:0000313" key="3">
    <source>
        <dbReference type="Proteomes" id="UP000663555"/>
    </source>
</evidence>